<accession>B8G2S9</accession>
<reference evidence="1" key="1">
    <citation type="submission" date="2008-12" db="EMBL/GenBank/DDBJ databases">
        <title>Complete sequence of Chloroflexus aggregans DSM 9485.</title>
        <authorList>
            <consortium name="US DOE Joint Genome Institute"/>
            <person name="Lucas S."/>
            <person name="Copeland A."/>
            <person name="Lapidus A."/>
            <person name="Glavina del Rio T."/>
            <person name="Dalin E."/>
            <person name="Tice H."/>
            <person name="Pitluck S."/>
            <person name="Foster B."/>
            <person name="Larimer F."/>
            <person name="Land M."/>
            <person name="Hauser L."/>
            <person name="Kyrpides N."/>
            <person name="Mikhailova N."/>
            <person name="Bryant D."/>
            <person name="Richardson P."/>
        </authorList>
    </citation>
    <scope>NUCLEOTIDE SEQUENCE</scope>
    <source>
        <strain evidence="1">DSM 9485</strain>
    </source>
</reference>
<dbReference type="STRING" id="326427.Cagg_0285"/>
<dbReference type="Proteomes" id="UP000002508">
    <property type="component" value="Chromosome"/>
</dbReference>
<dbReference type="HOGENOM" id="CLU_2104618_0_0_0"/>
<organism evidence="1 2">
    <name type="scientific">Chloroflexus aggregans (strain MD-66 / DSM 9485)</name>
    <dbReference type="NCBI Taxonomy" id="326427"/>
    <lineage>
        <taxon>Bacteria</taxon>
        <taxon>Bacillati</taxon>
        <taxon>Chloroflexota</taxon>
        <taxon>Chloroflexia</taxon>
        <taxon>Chloroflexales</taxon>
        <taxon>Chloroflexineae</taxon>
        <taxon>Chloroflexaceae</taxon>
        <taxon>Chloroflexus</taxon>
    </lineage>
</organism>
<name>B8G2S9_CHLAD</name>
<evidence type="ECO:0000313" key="2">
    <source>
        <dbReference type="Proteomes" id="UP000002508"/>
    </source>
</evidence>
<dbReference type="KEGG" id="cag:Cagg_0285"/>
<proteinExistence type="predicted"/>
<protein>
    <submittedName>
        <fullName evidence="1">Uncharacterized protein</fullName>
    </submittedName>
</protein>
<gene>
    <name evidence="1" type="ordered locus">Cagg_0285</name>
</gene>
<dbReference type="AlphaFoldDB" id="B8G2S9"/>
<dbReference type="EMBL" id="CP001337">
    <property type="protein sequence ID" value="ACL23233.1"/>
    <property type="molecule type" value="Genomic_DNA"/>
</dbReference>
<evidence type="ECO:0000313" key="1">
    <source>
        <dbReference type="EMBL" id="ACL23233.1"/>
    </source>
</evidence>
<keyword evidence="2" id="KW-1185">Reference proteome</keyword>
<sequence>MISSHRCPGYSRIATLADSVCTGFATRCSRGTACRAPTVDRVDLVVMESNPPRVQAHIVGYLGDGCTTLAGIIQQRDGNTITMLSGTSRGTACRAPTVDQVDLVVMESNPPRVQG</sequence>